<dbReference type="InterPro" id="IPR026444">
    <property type="entry name" value="Secre_tail"/>
</dbReference>
<dbReference type="RefSeq" id="WP_226177572.1">
    <property type="nucleotide sequence ID" value="NZ_JAJADR010000005.1"/>
</dbReference>
<evidence type="ECO:0000313" key="2">
    <source>
        <dbReference type="EMBL" id="MCB2409761.1"/>
    </source>
</evidence>
<dbReference type="EMBL" id="JAJADR010000005">
    <property type="protein sequence ID" value="MCB2409761.1"/>
    <property type="molecule type" value="Genomic_DNA"/>
</dbReference>
<comment type="caution">
    <text evidence="2">The sequence shown here is derived from an EMBL/GenBank/DDBJ whole genome shotgun (WGS) entry which is preliminary data.</text>
</comment>
<feature type="chain" id="PRO_5045050629" evidence="1">
    <location>
        <begin position="23"/>
        <end position="369"/>
    </location>
</feature>
<keyword evidence="3" id="KW-1185">Reference proteome</keyword>
<name>A0ABS8AW93_9BACT</name>
<evidence type="ECO:0000313" key="3">
    <source>
        <dbReference type="Proteomes" id="UP001165296"/>
    </source>
</evidence>
<dbReference type="NCBIfam" id="TIGR04183">
    <property type="entry name" value="Por_Secre_tail"/>
    <property type="match status" value="1"/>
</dbReference>
<reference evidence="2" key="1">
    <citation type="submission" date="2021-10" db="EMBL/GenBank/DDBJ databases">
        <authorList>
            <person name="Dean J.D."/>
            <person name="Kim M.K."/>
            <person name="Newey C.N."/>
            <person name="Stoker T.S."/>
            <person name="Thompson D.W."/>
            <person name="Grose J.H."/>
        </authorList>
    </citation>
    <scope>NUCLEOTIDE SEQUENCE</scope>
    <source>
        <strain evidence="2">BT178</strain>
    </source>
</reference>
<sequence length="369" mass="38136">MKKLFTLSALAALTAASLPAQAQFSVDGTLSTAEIGTGTGKYQLLGTYTNAHSAADRGLKSIYMGTTATTLNIMVVASPEKTDYNALLLYLDAPNKTGIAANTRLPGGSDNSSQFRSQPTLDMPVDYGFRLTTSPLAGNDANAYHSKIDYTATPNAAGKYPDIYLGSTNKTGTAFTVTDAASGIVGAKVSFKTSATGSVAANASTGWEIEYPLAVLGGASANDIFRVMVAYVGDNAEFYSDVLPQIAGQSAALGADPNFSTIAGNQSYAYQVGLGVLASRQATAELQAAAYPNPLAATSRLAYTVPGTASVVVEVYNSLGQKALTLLNEQQATGAHTLALAPLGKLTAGTYLVTLRVGTQLSTHRVVVE</sequence>
<keyword evidence="1" id="KW-0732">Signal</keyword>
<gene>
    <name evidence="2" type="ORF">LGH74_17350</name>
</gene>
<proteinExistence type="predicted"/>
<evidence type="ECO:0000256" key="1">
    <source>
        <dbReference type="SAM" id="SignalP"/>
    </source>
</evidence>
<organism evidence="2 3">
    <name type="scientific">Hymenobacter lucidus</name>
    <dbReference type="NCBI Taxonomy" id="2880930"/>
    <lineage>
        <taxon>Bacteria</taxon>
        <taxon>Pseudomonadati</taxon>
        <taxon>Bacteroidota</taxon>
        <taxon>Cytophagia</taxon>
        <taxon>Cytophagales</taxon>
        <taxon>Hymenobacteraceae</taxon>
        <taxon>Hymenobacter</taxon>
    </lineage>
</organism>
<feature type="signal peptide" evidence="1">
    <location>
        <begin position="1"/>
        <end position="22"/>
    </location>
</feature>
<accession>A0ABS8AW93</accession>
<protein>
    <submittedName>
        <fullName evidence="2">T9SS type A sorting domain-containing protein</fullName>
    </submittedName>
</protein>
<dbReference type="Proteomes" id="UP001165296">
    <property type="component" value="Unassembled WGS sequence"/>
</dbReference>